<comment type="caution">
    <text evidence="1">The sequence shown here is derived from an EMBL/GenBank/DDBJ whole genome shotgun (WGS) entry which is preliminary data.</text>
</comment>
<evidence type="ECO:0000313" key="1">
    <source>
        <dbReference type="EMBL" id="EEH13918.1"/>
    </source>
</evidence>
<proteinExistence type="predicted"/>
<dbReference type="AlphaFoldDB" id="C0GAF4"/>
<protein>
    <submittedName>
        <fullName evidence="1">Uncharacterized protein</fullName>
    </submittedName>
</protein>
<sequence length="113" mass="12858">MHRHCLAIAANNKASNHRTIWSFKHHATADLDLLQHSGCLLLMEKLQSLNDAPVQCSQRGFIQTINIELGNRCLLHRAIYTTFFGKRNYGRSQLTAQLHSKMALPLDMPRLPP</sequence>
<dbReference type="Proteomes" id="UP000003678">
    <property type="component" value="Unassembled WGS sequence"/>
</dbReference>
<dbReference type="EMBL" id="ACJD01000006">
    <property type="protein sequence ID" value="EEH13918.1"/>
    <property type="molecule type" value="Genomic_DNA"/>
</dbReference>
<gene>
    <name evidence="1" type="ORF">BCETI_6000910</name>
</gene>
<organism evidence="1 2">
    <name type="scientific">Brucella ceti str. Cudo</name>
    <dbReference type="NCBI Taxonomy" id="595497"/>
    <lineage>
        <taxon>Bacteria</taxon>
        <taxon>Pseudomonadati</taxon>
        <taxon>Pseudomonadota</taxon>
        <taxon>Alphaproteobacteria</taxon>
        <taxon>Hyphomicrobiales</taxon>
        <taxon>Brucellaceae</taxon>
        <taxon>Brucella/Ochrobactrum group</taxon>
        <taxon>Brucella</taxon>
    </lineage>
</organism>
<accession>C0GAF4</accession>
<reference evidence="1 2" key="1">
    <citation type="submission" date="2009-03" db="EMBL/GenBank/DDBJ databases">
        <authorList>
            <person name="Setubal J.C."/>
            <person name="Boyle S."/>
            <person name="Crasta O.R."/>
            <person name="Gillespie J.J."/>
            <person name="Kenyon R.W."/>
            <person name="Lu J."/>
            <person name="Mane S."/>
            <person name="Nagrani S."/>
            <person name="Shallom J.M."/>
            <person name="Shallom S."/>
            <person name="Shukla M."/>
            <person name="Snyder E.E."/>
            <person name="Sobral B.W."/>
            <person name="Wattam A.R."/>
            <person name="Will R."/>
            <person name="Williams K."/>
            <person name="Yoo H."/>
            <person name="Bruce D.H."/>
            <person name="Detter C."/>
            <person name="Munk C."/>
            <person name="Brettin T.S."/>
            <person name="Ficht T."/>
        </authorList>
    </citation>
    <scope>NUCLEOTIDE SEQUENCE [LARGE SCALE GENOMIC DNA]</scope>
    <source>
        <strain evidence="1 2">Cudo</strain>
    </source>
</reference>
<name>C0GAF4_9HYPH</name>
<evidence type="ECO:0000313" key="2">
    <source>
        <dbReference type="Proteomes" id="UP000003678"/>
    </source>
</evidence>